<comment type="caution">
    <text evidence="2">The sequence shown here is derived from an EMBL/GenBank/DDBJ whole genome shotgun (WGS) entry which is preliminary data.</text>
</comment>
<dbReference type="Pfam" id="PF00156">
    <property type="entry name" value="Pribosyltran"/>
    <property type="match status" value="1"/>
</dbReference>
<dbReference type="SUPFAM" id="SSF53271">
    <property type="entry name" value="PRTase-like"/>
    <property type="match status" value="1"/>
</dbReference>
<dbReference type="AlphaFoldDB" id="A0A2G4YTY1"/>
<organism evidence="2 3">
    <name type="scientific">Paremcibacter congregatus</name>
    <dbReference type="NCBI Taxonomy" id="2043170"/>
    <lineage>
        <taxon>Bacteria</taxon>
        <taxon>Pseudomonadati</taxon>
        <taxon>Pseudomonadota</taxon>
        <taxon>Alphaproteobacteria</taxon>
        <taxon>Emcibacterales</taxon>
        <taxon>Emcibacteraceae</taxon>
        <taxon>Paremcibacter</taxon>
    </lineage>
</organism>
<keyword evidence="3" id="KW-1185">Reference proteome</keyword>
<feature type="domain" description="Phosphoribosyltransferase" evidence="1">
    <location>
        <begin position="10"/>
        <end position="176"/>
    </location>
</feature>
<evidence type="ECO:0000313" key="2">
    <source>
        <dbReference type="EMBL" id="PHZ85788.1"/>
    </source>
</evidence>
<reference evidence="2 3" key="1">
    <citation type="submission" date="2017-10" db="EMBL/GenBank/DDBJ databases">
        <title>Frigbacter circumglobatus gen. nov. sp. nov., isolated from sediment cultured in situ.</title>
        <authorList>
            <person name="Zhao Z."/>
        </authorList>
    </citation>
    <scope>NUCLEOTIDE SEQUENCE [LARGE SCALE GENOMIC DNA]</scope>
    <source>
        <strain evidence="2 3">ZYL</strain>
    </source>
</reference>
<accession>A0A2G4YTY1</accession>
<dbReference type="InParanoid" id="A0A2G4YTY1"/>
<proteinExistence type="predicted"/>
<dbReference type="Gene3D" id="3.40.50.2020">
    <property type="match status" value="1"/>
</dbReference>
<dbReference type="GO" id="GO:0016740">
    <property type="term" value="F:transferase activity"/>
    <property type="evidence" value="ECO:0007669"/>
    <property type="project" value="UniProtKB-KW"/>
</dbReference>
<gene>
    <name evidence="2" type="ORF">CRD36_03660</name>
</gene>
<sequence length="219" mass="24623">MYFRDRTHAGQELAAALSKYQKEKDTLVLALPRGGVPVAFEVAEQLKLPLDVLLVRKLGVPGQREFAMGAIAEDNILYINRDVVDLLDIPSPLIESVIKQETQELNRRRQLYRHDRPAPNFDDKTIILIDDGLATGATMHAAVNALKKTNASRLIIAIPVGSLRTCKELEELADELICLHTPEPFDGVGRWYGDFSQTSDEEVERLLMQNRIQKNSCMD</sequence>
<dbReference type="CDD" id="cd06223">
    <property type="entry name" value="PRTases_typeI"/>
    <property type="match status" value="1"/>
</dbReference>
<name>A0A2G4YTY1_9PROT</name>
<dbReference type="OrthoDB" id="9810066at2"/>
<dbReference type="Proteomes" id="UP000229730">
    <property type="component" value="Unassembled WGS sequence"/>
</dbReference>
<dbReference type="InterPro" id="IPR029057">
    <property type="entry name" value="PRTase-like"/>
</dbReference>
<dbReference type="InterPro" id="IPR000836">
    <property type="entry name" value="PRTase_dom"/>
</dbReference>
<dbReference type="Gene3D" id="3.30.1310.20">
    <property type="entry name" value="PRTase-like"/>
    <property type="match status" value="1"/>
</dbReference>
<protein>
    <submittedName>
        <fullName evidence="2">Phosphoribosyl transferase</fullName>
    </submittedName>
</protein>
<dbReference type="RefSeq" id="WP_099471373.1">
    <property type="nucleotide sequence ID" value="NZ_CP041025.1"/>
</dbReference>
<dbReference type="EMBL" id="PDEM01000009">
    <property type="protein sequence ID" value="PHZ85788.1"/>
    <property type="molecule type" value="Genomic_DNA"/>
</dbReference>
<evidence type="ECO:0000313" key="3">
    <source>
        <dbReference type="Proteomes" id="UP000229730"/>
    </source>
</evidence>
<keyword evidence="2" id="KW-0808">Transferase</keyword>
<evidence type="ECO:0000259" key="1">
    <source>
        <dbReference type="Pfam" id="PF00156"/>
    </source>
</evidence>